<evidence type="ECO:0000313" key="2">
    <source>
        <dbReference type="EMBL" id="KIE05431.1"/>
    </source>
</evidence>
<dbReference type="STRING" id="86105.NF27_DS00030"/>
<comment type="caution">
    <text evidence="2">The sequence shown here is derived from an EMBL/GenBank/DDBJ whole genome shotgun (WGS) entry which is preliminary data.</text>
</comment>
<dbReference type="AlphaFoldDB" id="A0A0C1MZD8"/>
<proteinExistence type="predicted"/>
<protein>
    <recommendedName>
        <fullName evidence="1">Peptidase S24/S26A/S26B/S26C domain-containing protein</fullName>
    </recommendedName>
</protein>
<dbReference type="CDD" id="cd06529">
    <property type="entry name" value="S24_LexA-like"/>
    <property type="match status" value="1"/>
</dbReference>
<feature type="domain" description="Peptidase S24/S26A/S26B/S26C" evidence="1">
    <location>
        <begin position="59"/>
        <end position="174"/>
    </location>
</feature>
<name>A0A0C1MZD8_9RICK</name>
<dbReference type="PANTHER" id="PTHR33516">
    <property type="entry name" value="LEXA REPRESSOR"/>
    <property type="match status" value="1"/>
</dbReference>
<dbReference type="InterPro" id="IPR039418">
    <property type="entry name" value="LexA-like"/>
</dbReference>
<dbReference type="PANTHER" id="PTHR33516:SF2">
    <property type="entry name" value="LEXA REPRESSOR-RELATED"/>
    <property type="match status" value="1"/>
</dbReference>
<reference evidence="2 3" key="1">
    <citation type="submission" date="2014-11" db="EMBL/GenBank/DDBJ databases">
        <title>A Rickettsiales Symbiont of Amoebae With Ancient Features.</title>
        <authorList>
            <person name="Schulz F."/>
            <person name="Martijn J."/>
            <person name="Wascher F."/>
            <person name="Kostanjsek R."/>
            <person name="Ettema T.J."/>
            <person name="Horn M."/>
        </authorList>
    </citation>
    <scope>NUCLEOTIDE SEQUENCE [LARGE SCALE GENOMIC DNA]</scope>
    <source>
        <strain evidence="2 3">UWC36</strain>
    </source>
</reference>
<dbReference type="InterPro" id="IPR036286">
    <property type="entry name" value="LexA/Signal_pep-like_sf"/>
</dbReference>
<dbReference type="Proteomes" id="UP000031258">
    <property type="component" value="Unassembled WGS sequence"/>
</dbReference>
<dbReference type="EMBL" id="JSWE01000095">
    <property type="protein sequence ID" value="KIE05431.1"/>
    <property type="molecule type" value="Genomic_DNA"/>
</dbReference>
<organism evidence="2 3">
    <name type="scientific">Candidatus Jidaibacter acanthamoebae</name>
    <dbReference type="NCBI Taxonomy" id="86105"/>
    <lineage>
        <taxon>Bacteria</taxon>
        <taxon>Pseudomonadati</taxon>
        <taxon>Pseudomonadota</taxon>
        <taxon>Alphaproteobacteria</taxon>
        <taxon>Rickettsiales</taxon>
        <taxon>Candidatus Midichloriaceae</taxon>
        <taxon>Candidatus Jidaibacter</taxon>
    </lineage>
</organism>
<dbReference type="Gene3D" id="2.10.109.10">
    <property type="entry name" value="Umud Fragment, subunit A"/>
    <property type="match status" value="1"/>
</dbReference>
<accession>A0A0C1MZD8</accession>
<gene>
    <name evidence="2" type="ORF">NF27_DS00030</name>
</gene>
<dbReference type="SUPFAM" id="SSF51306">
    <property type="entry name" value="LexA/Signal peptidase"/>
    <property type="match status" value="1"/>
</dbReference>
<dbReference type="InterPro" id="IPR015927">
    <property type="entry name" value="Peptidase_S24_S26A/B/C"/>
</dbReference>
<sequence length="182" mass="20186">MAYMNNTNYNCNRKTELKLLINSNIIELTWGKDRDDNKDKVKLVEEDFSASGNNVYSLPFFSSKVSAGAPTFGDSFIDELIDLNGYLVKNPPATYFMRTVSDAMINIGIFIGDLVVVDRSITPENGKVVVATYGGGLIIRRYYNDNGIILLLPENDNYTSINVTTTPGIVIWGVATAVIHKF</sequence>
<dbReference type="Pfam" id="PF00717">
    <property type="entry name" value="Peptidase_S24"/>
    <property type="match status" value="1"/>
</dbReference>
<evidence type="ECO:0000259" key="1">
    <source>
        <dbReference type="Pfam" id="PF00717"/>
    </source>
</evidence>
<dbReference type="InterPro" id="IPR050077">
    <property type="entry name" value="LexA_repressor"/>
</dbReference>
<keyword evidence="3" id="KW-1185">Reference proteome</keyword>
<evidence type="ECO:0000313" key="3">
    <source>
        <dbReference type="Proteomes" id="UP000031258"/>
    </source>
</evidence>